<accession>A0A6A4GSI6</accession>
<keyword evidence="1" id="KW-0472">Membrane</keyword>
<evidence type="ECO:0000313" key="4">
    <source>
        <dbReference type="Proteomes" id="UP000799118"/>
    </source>
</evidence>
<reference evidence="3" key="1">
    <citation type="journal article" date="2019" name="Environ. Microbiol.">
        <title>Fungal ecological strategies reflected in gene transcription - a case study of two litter decomposers.</title>
        <authorList>
            <person name="Barbi F."/>
            <person name="Kohler A."/>
            <person name="Barry K."/>
            <person name="Baskaran P."/>
            <person name="Daum C."/>
            <person name="Fauchery L."/>
            <person name="Ihrmark K."/>
            <person name="Kuo A."/>
            <person name="LaButti K."/>
            <person name="Lipzen A."/>
            <person name="Morin E."/>
            <person name="Grigoriev I.V."/>
            <person name="Henrissat B."/>
            <person name="Lindahl B."/>
            <person name="Martin F."/>
        </authorList>
    </citation>
    <scope>NUCLEOTIDE SEQUENCE</scope>
    <source>
        <strain evidence="3">JB14</strain>
    </source>
</reference>
<evidence type="ECO:0000256" key="1">
    <source>
        <dbReference type="SAM" id="Phobius"/>
    </source>
</evidence>
<sequence length="219" mass="23996">MFNLLLVKFGLVLSLPGGIIAQEMAANSKSLVTDIVEVWAGALILLMADMAIIWRARAIWVENRLIKWILLIILLLDIGVNIADTIVDTKLFLNLVVNTITLDWLSIVLNLMVNVVATLLIAYRACKRTQVEAILILFVESGAIFGVIQISNIIIQALDTHTAEFSLIDHVRVIFAVLYILSAAINPVALVILVQTRDAESQIGLVTIKSGQGQEGQSQ</sequence>
<feature type="chain" id="PRO_5025647456" evidence="2">
    <location>
        <begin position="22"/>
        <end position="219"/>
    </location>
</feature>
<feature type="transmembrane region" description="Helical" evidence="1">
    <location>
        <begin position="135"/>
        <end position="158"/>
    </location>
</feature>
<keyword evidence="2" id="KW-0732">Signal</keyword>
<evidence type="ECO:0000313" key="3">
    <source>
        <dbReference type="EMBL" id="KAE9388104.1"/>
    </source>
</evidence>
<name>A0A6A4GSI6_9AGAR</name>
<protein>
    <submittedName>
        <fullName evidence="3">Uncharacterized protein</fullName>
    </submittedName>
</protein>
<dbReference type="EMBL" id="ML769761">
    <property type="protein sequence ID" value="KAE9388104.1"/>
    <property type="molecule type" value="Genomic_DNA"/>
</dbReference>
<proteinExistence type="predicted"/>
<keyword evidence="4" id="KW-1185">Reference proteome</keyword>
<dbReference type="AlphaFoldDB" id="A0A6A4GSI6"/>
<evidence type="ECO:0000256" key="2">
    <source>
        <dbReference type="SAM" id="SignalP"/>
    </source>
</evidence>
<dbReference type="Proteomes" id="UP000799118">
    <property type="component" value="Unassembled WGS sequence"/>
</dbReference>
<feature type="transmembrane region" description="Helical" evidence="1">
    <location>
        <begin position="104"/>
        <end position="123"/>
    </location>
</feature>
<organism evidence="3 4">
    <name type="scientific">Gymnopus androsaceus JB14</name>
    <dbReference type="NCBI Taxonomy" id="1447944"/>
    <lineage>
        <taxon>Eukaryota</taxon>
        <taxon>Fungi</taxon>
        <taxon>Dikarya</taxon>
        <taxon>Basidiomycota</taxon>
        <taxon>Agaricomycotina</taxon>
        <taxon>Agaricomycetes</taxon>
        <taxon>Agaricomycetidae</taxon>
        <taxon>Agaricales</taxon>
        <taxon>Marasmiineae</taxon>
        <taxon>Omphalotaceae</taxon>
        <taxon>Gymnopus</taxon>
    </lineage>
</organism>
<dbReference type="OrthoDB" id="3214103at2759"/>
<feature type="transmembrane region" description="Helical" evidence="1">
    <location>
        <begin position="65"/>
        <end position="84"/>
    </location>
</feature>
<feature type="transmembrane region" description="Helical" evidence="1">
    <location>
        <begin position="31"/>
        <end position="53"/>
    </location>
</feature>
<keyword evidence="1" id="KW-1133">Transmembrane helix</keyword>
<feature type="transmembrane region" description="Helical" evidence="1">
    <location>
        <begin position="170"/>
        <end position="194"/>
    </location>
</feature>
<keyword evidence="1" id="KW-0812">Transmembrane</keyword>
<gene>
    <name evidence="3" type="ORF">BT96DRAFT_981167</name>
</gene>
<feature type="signal peptide" evidence="2">
    <location>
        <begin position="1"/>
        <end position="21"/>
    </location>
</feature>